<dbReference type="GO" id="GO:0003677">
    <property type="term" value="F:DNA binding"/>
    <property type="evidence" value="ECO:0007669"/>
    <property type="project" value="UniProtKB-KW"/>
</dbReference>
<dbReference type="Proteomes" id="UP001307889">
    <property type="component" value="Chromosome 6"/>
</dbReference>
<evidence type="ECO:0000256" key="2">
    <source>
        <dbReference type="ARBA" id="ARBA00006317"/>
    </source>
</evidence>
<dbReference type="SUPFAM" id="SSF46689">
    <property type="entry name" value="Homeodomain-like"/>
    <property type="match status" value="1"/>
</dbReference>
<comment type="subcellular location">
    <subcellularLocation>
        <location evidence="1 6 7">Nucleus</location>
    </subcellularLocation>
</comment>
<name>A0ABN7AUU9_9HEMI</name>
<dbReference type="PROSITE" id="PS00027">
    <property type="entry name" value="HOMEOBOX_1"/>
    <property type="match status" value="1"/>
</dbReference>
<feature type="domain" description="Homeobox" evidence="9">
    <location>
        <begin position="259"/>
        <end position="319"/>
    </location>
</feature>
<evidence type="ECO:0000256" key="6">
    <source>
        <dbReference type="PROSITE-ProRule" id="PRU00108"/>
    </source>
</evidence>
<keyword evidence="4 6" id="KW-0371">Homeobox</keyword>
<dbReference type="PROSITE" id="PS50071">
    <property type="entry name" value="HOMEOBOX_2"/>
    <property type="match status" value="1"/>
</dbReference>
<feature type="region of interest" description="Disordered" evidence="8">
    <location>
        <begin position="33"/>
        <end position="67"/>
    </location>
</feature>
<keyword evidence="11" id="KW-1185">Reference proteome</keyword>
<keyword evidence="5 6" id="KW-0539">Nucleus</keyword>
<evidence type="ECO:0000256" key="7">
    <source>
        <dbReference type="RuleBase" id="RU000682"/>
    </source>
</evidence>
<protein>
    <submittedName>
        <fullName evidence="10">Homeobox protein</fullName>
    </submittedName>
</protein>
<comment type="similarity">
    <text evidence="2">Belongs to the Abd-B homeobox family.</text>
</comment>
<evidence type="ECO:0000256" key="1">
    <source>
        <dbReference type="ARBA" id="ARBA00004123"/>
    </source>
</evidence>
<reference evidence="10 11" key="1">
    <citation type="submission" date="2023-09" db="EMBL/GenBank/DDBJ databases">
        <title>Nesidiocoris tenuis whole genome shotgun sequence.</title>
        <authorList>
            <person name="Shibata T."/>
            <person name="Shimoda M."/>
            <person name="Kobayashi T."/>
            <person name="Uehara T."/>
        </authorList>
    </citation>
    <scope>NUCLEOTIDE SEQUENCE [LARGE SCALE GENOMIC DNA]</scope>
    <source>
        <strain evidence="10 11">Japan</strain>
    </source>
</reference>
<dbReference type="Gene3D" id="1.10.10.60">
    <property type="entry name" value="Homeodomain-like"/>
    <property type="match status" value="1"/>
</dbReference>
<gene>
    <name evidence="10" type="ORF">NTJ_08773</name>
</gene>
<dbReference type="PRINTS" id="PR00024">
    <property type="entry name" value="HOMEOBOX"/>
</dbReference>
<feature type="region of interest" description="Disordered" evidence="8">
    <location>
        <begin position="313"/>
        <end position="365"/>
    </location>
</feature>
<organism evidence="10 11">
    <name type="scientific">Nesidiocoris tenuis</name>
    <dbReference type="NCBI Taxonomy" id="355587"/>
    <lineage>
        <taxon>Eukaryota</taxon>
        <taxon>Metazoa</taxon>
        <taxon>Ecdysozoa</taxon>
        <taxon>Arthropoda</taxon>
        <taxon>Hexapoda</taxon>
        <taxon>Insecta</taxon>
        <taxon>Pterygota</taxon>
        <taxon>Neoptera</taxon>
        <taxon>Paraneoptera</taxon>
        <taxon>Hemiptera</taxon>
        <taxon>Heteroptera</taxon>
        <taxon>Panheteroptera</taxon>
        <taxon>Cimicomorpha</taxon>
        <taxon>Miridae</taxon>
        <taxon>Dicyphina</taxon>
        <taxon>Nesidiocoris</taxon>
    </lineage>
</organism>
<sequence>MAPTTACLRDPGTAAGVGSTWWAVMNGGSNYDEPTNIKTSPSSTPVTSSTSSTGGSTSPVTSQSGPLHIPAKRLSAYECMEAPSGVIRHHHPTTTQPWNYPAVDGHATTPFDQYGQPTYYNLADSRGERKVFWNPASSTPGHEYKYSTSATPGTSTTDPPVSTTCHQAAGFSPNAWCNYPYSSSTTRHAVESHHQTTVPYDDRRSMIEPTPPFGHEYSSIRNYPSSEAVPSTPYPPSASLSSMTSMGVSSNPLEWTGQVTVRKKRKPYSKFQTLELEKEFLYNAYVSKQKRWELARNLNLTERQVKIWFQNRRMKNKKNSQRQAAQAAQNNNNNSSTNANHGHHGNHHVVPGHHQPNGSLKHHAQ</sequence>
<dbReference type="PANTHER" id="PTHR45874">
    <property type="entry name" value="HOMEOBOX PROTEIN ABDOMINAL-B"/>
    <property type="match status" value="1"/>
</dbReference>
<evidence type="ECO:0000313" key="11">
    <source>
        <dbReference type="Proteomes" id="UP001307889"/>
    </source>
</evidence>
<dbReference type="EMBL" id="AP028914">
    <property type="protein sequence ID" value="BES95964.1"/>
    <property type="molecule type" value="Genomic_DNA"/>
</dbReference>
<evidence type="ECO:0000259" key="9">
    <source>
        <dbReference type="PROSITE" id="PS50071"/>
    </source>
</evidence>
<evidence type="ECO:0000256" key="4">
    <source>
        <dbReference type="ARBA" id="ARBA00023155"/>
    </source>
</evidence>
<dbReference type="SMART" id="SM00389">
    <property type="entry name" value="HOX"/>
    <property type="match status" value="1"/>
</dbReference>
<feature type="DNA-binding region" description="Homeobox" evidence="6">
    <location>
        <begin position="261"/>
        <end position="320"/>
    </location>
</feature>
<evidence type="ECO:0000256" key="3">
    <source>
        <dbReference type="ARBA" id="ARBA00023125"/>
    </source>
</evidence>
<dbReference type="Pfam" id="PF00046">
    <property type="entry name" value="Homeodomain"/>
    <property type="match status" value="1"/>
</dbReference>
<dbReference type="InterPro" id="IPR046333">
    <property type="entry name" value="HXA10/ABDB-like"/>
</dbReference>
<evidence type="ECO:0000256" key="8">
    <source>
        <dbReference type="SAM" id="MobiDB-lite"/>
    </source>
</evidence>
<dbReference type="PANTHER" id="PTHR45874:SF4">
    <property type="entry name" value="HOMEOBOX PROTEIN ABDOMINAL-B"/>
    <property type="match status" value="1"/>
</dbReference>
<feature type="compositionally biased region" description="Low complexity" evidence="8">
    <location>
        <begin position="39"/>
        <end position="66"/>
    </location>
</feature>
<feature type="compositionally biased region" description="Basic residues" evidence="8">
    <location>
        <begin position="341"/>
        <end position="351"/>
    </location>
</feature>
<dbReference type="InterPro" id="IPR017970">
    <property type="entry name" value="Homeobox_CS"/>
</dbReference>
<evidence type="ECO:0000313" key="10">
    <source>
        <dbReference type="EMBL" id="BES95964.1"/>
    </source>
</evidence>
<keyword evidence="3 6" id="KW-0238">DNA-binding</keyword>
<evidence type="ECO:0000256" key="5">
    <source>
        <dbReference type="ARBA" id="ARBA00023242"/>
    </source>
</evidence>
<dbReference type="InterPro" id="IPR009057">
    <property type="entry name" value="Homeodomain-like_sf"/>
</dbReference>
<dbReference type="InterPro" id="IPR020479">
    <property type="entry name" value="HD_metazoa"/>
</dbReference>
<accession>A0ABN7AUU9</accession>
<dbReference type="CDD" id="cd00086">
    <property type="entry name" value="homeodomain"/>
    <property type="match status" value="1"/>
</dbReference>
<proteinExistence type="inferred from homology"/>
<dbReference type="InterPro" id="IPR001356">
    <property type="entry name" value="HD"/>
</dbReference>
<feature type="compositionally biased region" description="Low complexity" evidence="8">
    <location>
        <begin position="323"/>
        <end position="340"/>
    </location>
</feature>